<evidence type="ECO:0000313" key="7">
    <source>
        <dbReference type="Proteomes" id="UP000437017"/>
    </source>
</evidence>
<dbReference type="AlphaFoldDB" id="A0A6A1QHS6"/>
<evidence type="ECO:0000256" key="2">
    <source>
        <dbReference type="ARBA" id="ARBA00004370"/>
    </source>
</evidence>
<dbReference type="GO" id="GO:0016020">
    <property type="term" value="C:membrane"/>
    <property type="evidence" value="ECO:0007669"/>
    <property type="project" value="UniProtKB-SubCell"/>
</dbReference>
<dbReference type="PANTHER" id="PTHR43563:SF11">
    <property type="entry name" value="AMINE OXIDASE [FLAVIN-CONTAINING] A"/>
    <property type="match status" value="1"/>
</dbReference>
<reference evidence="6 7" key="1">
    <citation type="journal article" date="2019" name="PLoS ONE">
        <title>Genomic analyses reveal an absence of contemporary introgressive admixture between fin whales and blue whales, despite known hybrids.</title>
        <authorList>
            <person name="Westbury M.V."/>
            <person name="Petersen B."/>
            <person name="Lorenzen E.D."/>
        </authorList>
    </citation>
    <scope>NUCLEOTIDE SEQUENCE [LARGE SCALE GENOMIC DNA]</scope>
    <source>
        <strain evidence="6">FinWhale-01</strain>
    </source>
</reference>
<dbReference type="PANTHER" id="PTHR43563">
    <property type="entry name" value="AMINE OXIDASE"/>
    <property type="match status" value="1"/>
</dbReference>
<comment type="cofactor">
    <cofactor evidence="1">
        <name>FAD</name>
        <dbReference type="ChEBI" id="CHEBI:57692"/>
    </cofactor>
</comment>
<evidence type="ECO:0000256" key="1">
    <source>
        <dbReference type="ARBA" id="ARBA00001974"/>
    </source>
</evidence>
<accession>A0A6A1QHS6</accession>
<dbReference type="GO" id="GO:0050660">
    <property type="term" value="F:flavin adenine dinucleotide binding"/>
    <property type="evidence" value="ECO:0007669"/>
    <property type="project" value="TreeGrafter"/>
</dbReference>
<comment type="caution">
    <text evidence="6">The sequence shown here is derived from an EMBL/GenBank/DDBJ whole genome shotgun (WGS) entry which is preliminary data.</text>
</comment>
<gene>
    <name evidence="6" type="ORF">E2I00_018615</name>
</gene>
<evidence type="ECO:0000256" key="3">
    <source>
        <dbReference type="ARBA" id="ARBA00023002"/>
    </source>
</evidence>
<dbReference type="GO" id="GO:0005739">
    <property type="term" value="C:mitochondrion"/>
    <property type="evidence" value="ECO:0007669"/>
    <property type="project" value="TreeGrafter"/>
</dbReference>
<dbReference type="EMBL" id="SGJD01000239">
    <property type="protein sequence ID" value="KAB0406059.1"/>
    <property type="molecule type" value="Genomic_DNA"/>
</dbReference>
<name>A0A6A1QHS6_BALPH</name>
<proteinExistence type="predicted"/>
<dbReference type="GO" id="GO:0008131">
    <property type="term" value="F:primary methylamine oxidase activity"/>
    <property type="evidence" value="ECO:0007669"/>
    <property type="project" value="TreeGrafter"/>
</dbReference>
<dbReference type="Proteomes" id="UP000437017">
    <property type="component" value="Unassembled WGS sequence"/>
</dbReference>
<keyword evidence="5" id="KW-0812">Transmembrane</keyword>
<keyword evidence="3" id="KW-0560">Oxidoreductase</keyword>
<comment type="subcellular location">
    <subcellularLocation>
        <location evidence="2">Membrane</location>
    </subcellularLocation>
</comment>
<keyword evidence="5" id="KW-1133">Transmembrane helix</keyword>
<keyword evidence="7" id="KW-1185">Reference proteome</keyword>
<organism evidence="6 7">
    <name type="scientific">Balaenoptera physalus</name>
    <name type="common">Fin whale</name>
    <name type="synonym">Balaena physalus</name>
    <dbReference type="NCBI Taxonomy" id="9770"/>
    <lineage>
        <taxon>Eukaryota</taxon>
        <taxon>Metazoa</taxon>
        <taxon>Chordata</taxon>
        <taxon>Craniata</taxon>
        <taxon>Vertebrata</taxon>
        <taxon>Euteleostomi</taxon>
        <taxon>Mammalia</taxon>
        <taxon>Eutheria</taxon>
        <taxon>Laurasiatheria</taxon>
        <taxon>Artiodactyla</taxon>
        <taxon>Whippomorpha</taxon>
        <taxon>Cetacea</taxon>
        <taxon>Mysticeti</taxon>
        <taxon>Balaenopteridae</taxon>
        <taxon>Balaenoptera</taxon>
    </lineage>
</organism>
<feature type="non-terminal residue" evidence="6">
    <location>
        <position position="1"/>
    </location>
</feature>
<keyword evidence="4 5" id="KW-0472">Membrane</keyword>
<evidence type="ECO:0000256" key="4">
    <source>
        <dbReference type="ARBA" id="ARBA00023136"/>
    </source>
</evidence>
<evidence type="ECO:0000313" key="6">
    <source>
        <dbReference type="EMBL" id="KAB0406059.1"/>
    </source>
</evidence>
<sequence>CCLAPQEAFWKKKDYRGCVTIEADRLAAVHKEIRKTCESYAKGLGWIPRRVTPGALRREELVTGQKGDSPARRQDLLSWHGDCHIVKWRTEPESEDTAAVDTTHTFWERNPLSVTGLLKIIGFSTSITALWFVVYKFRLLTQS</sequence>
<dbReference type="OrthoDB" id="7777654at2759"/>
<dbReference type="Gene3D" id="6.10.250.130">
    <property type="match status" value="1"/>
</dbReference>
<feature type="transmembrane region" description="Helical" evidence="5">
    <location>
        <begin position="116"/>
        <end position="135"/>
    </location>
</feature>
<protein>
    <submittedName>
        <fullName evidence="6">Uncharacterized protein</fullName>
    </submittedName>
</protein>
<evidence type="ECO:0000256" key="5">
    <source>
        <dbReference type="SAM" id="Phobius"/>
    </source>
</evidence>
<dbReference type="InterPro" id="IPR050703">
    <property type="entry name" value="Flavin_MAO"/>
</dbReference>